<dbReference type="InterPro" id="IPR017850">
    <property type="entry name" value="Alkaline_phosphatase_core_sf"/>
</dbReference>
<dbReference type="InterPro" id="IPR002591">
    <property type="entry name" value="Phosphodiest/P_Trfase"/>
</dbReference>
<dbReference type="Gene3D" id="3.40.720.10">
    <property type="entry name" value="Alkaline Phosphatase, subunit A"/>
    <property type="match status" value="1"/>
</dbReference>
<dbReference type="GeneID" id="73289558"/>
<dbReference type="AlphaFoldDB" id="A0A9E7NAP2"/>
<dbReference type="Proteomes" id="UP001056855">
    <property type="component" value="Chromosome"/>
</dbReference>
<name>A0A9E7NAP2_9EURY</name>
<gene>
    <name evidence="1" type="ORF">NGM29_05890</name>
</gene>
<organism evidence="1 2">
    <name type="scientific">Natronosalvus rutilus</name>
    <dbReference type="NCBI Taxonomy" id="2953753"/>
    <lineage>
        <taxon>Archaea</taxon>
        <taxon>Methanobacteriati</taxon>
        <taxon>Methanobacteriota</taxon>
        <taxon>Stenosarchaea group</taxon>
        <taxon>Halobacteria</taxon>
        <taxon>Halobacteriales</taxon>
        <taxon>Natrialbaceae</taxon>
        <taxon>Natronosalvus</taxon>
    </lineage>
</organism>
<dbReference type="Pfam" id="PF01663">
    <property type="entry name" value="Phosphodiest"/>
    <property type="match status" value="1"/>
</dbReference>
<sequence length="294" mass="33033">MSDTFVVLGLDAADYDLVKKWDCENLLLSNHNGIDTFAHSLDVPATYEVWPTIATGVFPDQHGVTLPSSWEKKNRGFRFLEEIGTRLPKLLKSPAIKIKHSVEGHETKTSLDHMFNNGDVYNWPGLTSCPDWEQEGEWFSAVKNKSMSEQNFRRNHLANAGKGIGWLSGMSQAGTPVVGAHVHILDHMGHLYGKRPEKLESIYNEVDELVGWLHDQVDRLLIVSDHGMQTTATDDPQPGVHSFRSMVSTTEKGGLPEDMTAIREWVESRVKNNGEENMTEIDAPMQHLEDLGYL</sequence>
<dbReference type="KEGG" id="sawl:NGM29_05890"/>
<dbReference type="EMBL" id="CP100355">
    <property type="protein sequence ID" value="UTF54797.1"/>
    <property type="molecule type" value="Genomic_DNA"/>
</dbReference>
<proteinExistence type="predicted"/>
<dbReference type="SUPFAM" id="SSF53649">
    <property type="entry name" value="Alkaline phosphatase-like"/>
    <property type="match status" value="1"/>
</dbReference>
<evidence type="ECO:0000313" key="1">
    <source>
        <dbReference type="EMBL" id="UTF54797.1"/>
    </source>
</evidence>
<evidence type="ECO:0000313" key="2">
    <source>
        <dbReference type="Proteomes" id="UP001056855"/>
    </source>
</evidence>
<dbReference type="RefSeq" id="WP_254159506.1">
    <property type="nucleotide sequence ID" value="NZ_CP100355.1"/>
</dbReference>
<reference evidence="1" key="1">
    <citation type="submission" date="2022-06" db="EMBL/GenBank/DDBJ databases">
        <title>Diverse halophilic archaea isolated from saline environments.</title>
        <authorList>
            <person name="Cui H.-L."/>
        </authorList>
    </citation>
    <scope>NUCLEOTIDE SEQUENCE</scope>
    <source>
        <strain evidence="1">WLHS1</strain>
    </source>
</reference>
<keyword evidence="2" id="KW-1185">Reference proteome</keyword>
<protein>
    <submittedName>
        <fullName evidence="1">Alkaline phosphatase family protein</fullName>
    </submittedName>
</protein>
<accession>A0A9E7NAP2</accession>